<sequence>MAGSGPVPWPPPAPAALIVLGAAAAAAAAERDGVDVAALATGVAATFRTAVRPERAFAAARRASEPGGPPAAEVRARAVVAWSETVAMRGILPARRFMRRLSWGRAVEEHRRRVHPPGETHETLSLETLTASSTRTQGMS</sequence>
<evidence type="ECO:0008006" key="3">
    <source>
        <dbReference type="Google" id="ProtNLM"/>
    </source>
</evidence>
<dbReference type="EMBL" id="BTTX01000004">
    <property type="protein sequence ID" value="GMU08199.1"/>
    <property type="molecule type" value="Genomic_DNA"/>
</dbReference>
<organism evidence="1 2">
    <name type="scientific">Corallococcus caeni</name>
    <dbReference type="NCBI Taxonomy" id="3082388"/>
    <lineage>
        <taxon>Bacteria</taxon>
        <taxon>Pseudomonadati</taxon>
        <taxon>Myxococcota</taxon>
        <taxon>Myxococcia</taxon>
        <taxon>Myxococcales</taxon>
        <taxon>Cystobacterineae</taxon>
        <taxon>Myxococcaceae</taxon>
        <taxon>Corallococcus</taxon>
    </lineage>
</organism>
<keyword evidence="2" id="KW-1185">Reference proteome</keyword>
<accession>A0ABQ6QW34</accession>
<gene>
    <name evidence="1" type="ORF">ASNO1_44520</name>
</gene>
<evidence type="ECO:0000313" key="1">
    <source>
        <dbReference type="EMBL" id="GMU08199.1"/>
    </source>
</evidence>
<dbReference type="Proteomes" id="UP001342631">
    <property type="component" value="Unassembled WGS sequence"/>
</dbReference>
<proteinExistence type="predicted"/>
<evidence type="ECO:0000313" key="2">
    <source>
        <dbReference type="Proteomes" id="UP001342631"/>
    </source>
</evidence>
<comment type="caution">
    <text evidence="1">The sequence shown here is derived from an EMBL/GenBank/DDBJ whole genome shotgun (WGS) entry which is preliminary data.</text>
</comment>
<reference evidence="1 2" key="1">
    <citation type="journal article" date="2024" name="Arch. Microbiol.">
        <title>Corallococcus caeni sp. nov., a novel myxobacterium isolated from activated sludge.</title>
        <authorList>
            <person name="Tomita S."/>
            <person name="Nakai R."/>
            <person name="Kuroda K."/>
            <person name="Kurashita H."/>
            <person name="Hatamoto M."/>
            <person name="Yamaguchi T."/>
            <person name="Narihiro T."/>
        </authorList>
    </citation>
    <scope>NUCLEOTIDE SEQUENCE [LARGE SCALE GENOMIC DNA]</scope>
    <source>
        <strain evidence="1 2">NO1</strain>
    </source>
</reference>
<protein>
    <recommendedName>
        <fullName evidence="3">Secreted protein</fullName>
    </recommendedName>
</protein>
<name>A0ABQ6QW34_9BACT</name>